<keyword evidence="13 17" id="KW-0830">Ubiquinone</keyword>
<keyword evidence="11 17" id="KW-1133">Transmembrane helix</keyword>
<comment type="subcellular location">
    <subcellularLocation>
        <location evidence="2">Mitochondrion inner membrane</location>
        <topology evidence="2">Multi-pass membrane protein</topology>
    </subcellularLocation>
</comment>
<comment type="catalytic activity">
    <reaction evidence="16 17">
        <text>a ubiquinone + NADH + 5 H(+)(in) = a ubiquinol + NAD(+) + 4 H(+)(out)</text>
        <dbReference type="Rhea" id="RHEA:29091"/>
        <dbReference type="Rhea" id="RHEA-COMP:9565"/>
        <dbReference type="Rhea" id="RHEA-COMP:9566"/>
        <dbReference type="ChEBI" id="CHEBI:15378"/>
        <dbReference type="ChEBI" id="CHEBI:16389"/>
        <dbReference type="ChEBI" id="CHEBI:17976"/>
        <dbReference type="ChEBI" id="CHEBI:57540"/>
        <dbReference type="ChEBI" id="CHEBI:57945"/>
        <dbReference type="EC" id="7.1.1.2"/>
    </reaction>
</comment>
<feature type="transmembrane region" description="Helical" evidence="17">
    <location>
        <begin position="363"/>
        <end position="389"/>
    </location>
</feature>
<evidence type="ECO:0000259" key="20">
    <source>
        <dbReference type="Pfam" id="PF06455"/>
    </source>
</evidence>
<dbReference type="Pfam" id="PF00662">
    <property type="entry name" value="Proton_antipo_N"/>
    <property type="match status" value="1"/>
</dbReference>
<comment type="function">
    <text evidence="17">Core subunit of the mitochondrial membrane respiratory chain NADH dehydrogenase (Complex I) which catalyzes electron transfer from NADH through the respiratory chain, using ubiquinone as an electron acceptor. Essential for the catalytic activity and assembly of complex I.</text>
</comment>
<feature type="transmembrane region" description="Helical" evidence="17">
    <location>
        <begin position="135"/>
        <end position="155"/>
    </location>
</feature>
<evidence type="ECO:0000256" key="7">
    <source>
        <dbReference type="ARBA" id="ARBA00022692"/>
    </source>
</evidence>
<dbReference type="GO" id="GO:0015990">
    <property type="term" value="P:electron transport coupled proton transport"/>
    <property type="evidence" value="ECO:0007669"/>
    <property type="project" value="TreeGrafter"/>
</dbReference>
<keyword evidence="14 17" id="KW-0496">Mitochondrion</keyword>
<feature type="transmembrane region" description="Helical" evidence="17">
    <location>
        <begin position="507"/>
        <end position="527"/>
    </location>
</feature>
<evidence type="ECO:0000256" key="9">
    <source>
        <dbReference type="ARBA" id="ARBA00022967"/>
    </source>
</evidence>
<keyword evidence="15 17" id="KW-0472">Membrane</keyword>
<dbReference type="GeneID" id="63653103"/>
<dbReference type="Gene3D" id="1.20.5.2700">
    <property type="match status" value="1"/>
</dbReference>
<accession>A0A7S8WV88</accession>
<dbReference type="AlphaFoldDB" id="A0A7S8WV88"/>
<evidence type="ECO:0000256" key="4">
    <source>
        <dbReference type="ARBA" id="ARBA00021096"/>
    </source>
</evidence>
<keyword evidence="6" id="KW-0679">Respiratory chain</keyword>
<dbReference type="RefSeq" id="YP_010044452.1">
    <property type="nucleotide sequence ID" value="NC_054273.1"/>
</dbReference>
<dbReference type="InterPro" id="IPR003945">
    <property type="entry name" value="NU5C-like"/>
</dbReference>
<dbReference type="InterPro" id="IPR001516">
    <property type="entry name" value="Proton_antipo_N"/>
</dbReference>
<evidence type="ECO:0000256" key="5">
    <source>
        <dbReference type="ARBA" id="ARBA00022448"/>
    </source>
</evidence>
<evidence type="ECO:0000256" key="8">
    <source>
        <dbReference type="ARBA" id="ARBA00022792"/>
    </source>
</evidence>
<feature type="transmembrane region" description="Helical" evidence="17">
    <location>
        <begin position="113"/>
        <end position="129"/>
    </location>
</feature>
<feature type="transmembrane region" description="Helical" evidence="17">
    <location>
        <begin position="614"/>
        <end position="635"/>
    </location>
</feature>
<dbReference type="Pfam" id="PF06455">
    <property type="entry name" value="NADH5_C"/>
    <property type="match status" value="1"/>
</dbReference>
<feature type="transmembrane region" description="Helical" evidence="17">
    <location>
        <begin position="243"/>
        <end position="261"/>
    </location>
</feature>
<proteinExistence type="inferred from homology"/>
<dbReference type="Pfam" id="PF00361">
    <property type="entry name" value="Proton_antipo_M"/>
    <property type="match status" value="1"/>
</dbReference>
<keyword evidence="5 17" id="KW-0813">Transport</keyword>
<keyword evidence="12 17" id="KW-0520">NAD</keyword>
<feature type="transmembrane region" description="Helical" evidence="17">
    <location>
        <begin position="176"/>
        <end position="197"/>
    </location>
</feature>
<dbReference type="NCBIfam" id="TIGR01974">
    <property type="entry name" value="NDH_I_L"/>
    <property type="match status" value="1"/>
</dbReference>
<feature type="transmembrane region" description="Helical" evidence="17">
    <location>
        <begin position="333"/>
        <end position="351"/>
    </location>
</feature>
<keyword evidence="9" id="KW-1278">Translocase</keyword>
<dbReference type="EC" id="7.1.1.2" evidence="3 17"/>
<dbReference type="GO" id="GO:0042773">
    <property type="term" value="P:ATP synthesis coupled electron transport"/>
    <property type="evidence" value="ECO:0007669"/>
    <property type="project" value="InterPro"/>
</dbReference>
<geneLocation type="mitochondrion" evidence="21"/>
<dbReference type="NCBIfam" id="NF005141">
    <property type="entry name" value="PRK06590.1"/>
    <property type="match status" value="1"/>
</dbReference>
<evidence type="ECO:0000313" key="21">
    <source>
        <dbReference type="EMBL" id="QPF23693.1"/>
    </source>
</evidence>
<feature type="domain" description="NADH dehydrogenase subunit 5 C-terminal" evidence="20">
    <location>
        <begin position="424"/>
        <end position="628"/>
    </location>
</feature>
<reference evidence="21" key="1">
    <citation type="submission" date="2020-07" db="EMBL/GenBank/DDBJ databases">
        <title>Characterization and phylogenetic analysis of the complete mitochondrial genome of opportunistic pathogen Trichosporon sp. (Trichosporonales: Trichosporonaceae).</title>
        <authorList>
            <person name="Liu Q."/>
        </authorList>
    </citation>
    <scope>NUCLEOTIDE SEQUENCE</scope>
</reference>
<feature type="transmembrane region" description="Helical" evidence="17">
    <location>
        <begin position="83"/>
        <end position="101"/>
    </location>
</feature>
<evidence type="ECO:0000256" key="14">
    <source>
        <dbReference type="ARBA" id="ARBA00023128"/>
    </source>
</evidence>
<keyword evidence="8" id="KW-0999">Mitochondrion inner membrane</keyword>
<feature type="transmembrane region" description="Helical" evidence="17">
    <location>
        <begin position="301"/>
        <end position="321"/>
    </location>
</feature>
<dbReference type="EMBL" id="MT801082">
    <property type="protein sequence ID" value="QPF23693.1"/>
    <property type="molecule type" value="Genomic_DNA"/>
</dbReference>
<protein>
    <recommendedName>
        <fullName evidence="4 17">NADH-ubiquinone oxidoreductase chain 5</fullName>
        <ecNumber evidence="3 17">7.1.1.2</ecNumber>
    </recommendedName>
</protein>
<feature type="transmembrane region" description="Helical" evidence="17">
    <location>
        <begin position="409"/>
        <end position="429"/>
    </location>
</feature>
<dbReference type="InterPro" id="IPR010934">
    <property type="entry name" value="NADH_DH_su5_C"/>
</dbReference>
<dbReference type="GO" id="GO:0005743">
    <property type="term" value="C:mitochondrial inner membrane"/>
    <property type="evidence" value="ECO:0007669"/>
    <property type="project" value="UniProtKB-SubCell"/>
</dbReference>
<dbReference type="PANTHER" id="PTHR42829">
    <property type="entry name" value="NADH-UBIQUINONE OXIDOREDUCTASE CHAIN 5"/>
    <property type="match status" value="1"/>
</dbReference>
<evidence type="ECO:0000259" key="19">
    <source>
        <dbReference type="Pfam" id="PF00662"/>
    </source>
</evidence>
<feature type="transmembrane region" description="Helical" evidence="17">
    <location>
        <begin position="273"/>
        <end position="294"/>
    </location>
</feature>
<evidence type="ECO:0000256" key="11">
    <source>
        <dbReference type="ARBA" id="ARBA00022989"/>
    </source>
</evidence>
<gene>
    <name evidence="21" type="primary">nad5</name>
</gene>
<dbReference type="PRINTS" id="PR01434">
    <property type="entry name" value="NADHDHGNASE5"/>
</dbReference>
<feature type="domain" description="NADH-Ubiquinone oxidoreductase (complex I) chain 5 N-terminal" evidence="19">
    <location>
        <begin position="64"/>
        <end position="114"/>
    </location>
</feature>
<evidence type="ECO:0000256" key="17">
    <source>
        <dbReference type="RuleBase" id="RU003404"/>
    </source>
</evidence>
<evidence type="ECO:0000256" key="12">
    <source>
        <dbReference type="ARBA" id="ARBA00023027"/>
    </source>
</evidence>
<dbReference type="GO" id="GO:0003954">
    <property type="term" value="F:NADH dehydrogenase activity"/>
    <property type="evidence" value="ECO:0007669"/>
    <property type="project" value="TreeGrafter"/>
</dbReference>
<feature type="domain" description="NADH:quinone oxidoreductase/Mrp antiporter transmembrane" evidence="18">
    <location>
        <begin position="132"/>
        <end position="398"/>
    </location>
</feature>
<feature type="transmembrane region" description="Helical" evidence="17">
    <location>
        <begin position="450"/>
        <end position="472"/>
    </location>
</feature>
<dbReference type="InterPro" id="IPR018393">
    <property type="entry name" value="NADHpl_OxRdtase_5_subgr"/>
</dbReference>
<evidence type="ECO:0000256" key="10">
    <source>
        <dbReference type="ARBA" id="ARBA00022982"/>
    </source>
</evidence>
<evidence type="ECO:0000256" key="15">
    <source>
        <dbReference type="ARBA" id="ARBA00023136"/>
    </source>
</evidence>
<evidence type="ECO:0000256" key="3">
    <source>
        <dbReference type="ARBA" id="ARBA00012944"/>
    </source>
</evidence>
<sequence length="669" mass="73310">MYLSILALPLFGSATAGLLGRKIGVTGAHIITTGCLMPSALLALVAFYEVGFCGSPVTINLFNWIDWEFLLVNWGFLFDSLTVSILLPVLVVSSLVHLYSVSYMADDPHNQRFFSYLSMFTFFMLVLVAGDNYLILFVGWEGIGISSYLLINFWYTQIQANKSAIKALSVNRVGDMFLSIGFFAILWVFGNVDYATVFSISPLINETAITIIGLLLLIGAMAKSAQFALHTWLPDRMEGPTPVSALIHAATLVTAGVYLMLRSSPIIEYRPTVLIVITWVGALTAFFAATTGMLQNDMKRIIRFSTCSQMGYLFMAVGLSQYNAALFDLVNHAFFKALLFLAPGAVIHGMADQQDLRRLGGLVNFLPLSYTAILIGSLSLMAFPFLTGFYSKDLILELPAGQYEVSGNIAYWLGTLSARLTAFYSTRLISLAFFTVPNGPKVHYEHAHDAAFIIIIPLVILSILSIVFGYIAKDAFVGMGTDFLSTALFQHPNHISLVEAEFGISTFIKLLPMVLTFAGAGLAFFMYHYRPMFLIHLTDGQLGQALYAFFNGKWLVDNVYNKNFISGGLKAGFIISKFIDRGILELAGPYGLSNSLTNRGKNIASYDSGIITSYAFYIILGLITLVFFLFAPLLLGGSLDSTLGGDMGLVLVYLSALVLLPTVMSRSSK</sequence>
<keyword evidence="7 17" id="KW-0812">Transmembrane</keyword>
<organism evidence="21">
    <name type="scientific">Trichosporon inkin</name>
    <dbReference type="NCBI Taxonomy" id="82517"/>
    <lineage>
        <taxon>Eukaryota</taxon>
        <taxon>Fungi</taxon>
        <taxon>Dikarya</taxon>
        <taxon>Basidiomycota</taxon>
        <taxon>Agaricomycotina</taxon>
        <taxon>Tremellomycetes</taxon>
        <taxon>Trichosporonales</taxon>
        <taxon>Trichosporonaceae</taxon>
        <taxon>Trichosporon</taxon>
    </lineage>
</organism>
<dbReference type="PANTHER" id="PTHR42829:SF2">
    <property type="entry name" value="NADH-UBIQUINONE OXIDOREDUCTASE CHAIN 5"/>
    <property type="match status" value="1"/>
</dbReference>
<evidence type="ECO:0000256" key="6">
    <source>
        <dbReference type="ARBA" id="ARBA00022660"/>
    </source>
</evidence>
<name>A0A7S8WV88_9TREE</name>
<comment type="similarity">
    <text evidence="17">Belongs to the complex I subunit 5 family.</text>
</comment>
<feature type="transmembrane region" description="Helical" evidence="17">
    <location>
        <begin position="647"/>
        <end position="664"/>
    </location>
</feature>
<dbReference type="GO" id="GO:0008137">
    <property type="term" value="F:NADH dehydrogenase (ubiquinone) activity"/>
    <property type="evidence" value="ECO:0007669"/>
    <property type="project" value="UniProtKB-EC"/>
</dbReference>
<keyword evidence="10" id="KW-0249">Electron transport</keyword>
<feature type="transmembrane region" description="Helical" evidence="17">
    <location>
        <begin position="203"/>
        <end position="222"/>
    </location>
</feature>
<evidence type="ECO:0000259" key="18">
    <source>
        <dbReference type="Pfam" id="PF00361"/>
    </source>
</evidence>
<evidence type="ECO:0000256" key="2">
    <source>
        <dbReference type="ARBA" id="ARBA00004448"/>
    </source>
</evidence>
<evidence type="ECO:0000256" key="16">
    <source>
        <dbReference type="ARBA" id="ARBA00049551"/>
    </source>
</evidence>
<comment type="function">
    <text evidence="1">Core subunit of the mitochondrial membrane respiratory chain NADH dehydrogenase (Complex I) that is believed to belong to the minimal assembly required for catalysis. Complex I functions in the transfer of electrons from NADH to the respiratory chain. The immediate electron acceptor for the enzyme is believed to be ubiquinone.</text>
</comment>
<dbReference type="InterPro" id="IPR001750">
    <property type="entry name" value="ND/Mrp_TM"/>
</dbReference>
<evidence type="ECO:0000256" key="1">
    <source>
        <dbReference type="ARBA" id="ARBA00003257"/>
    </source>
</evidence>
<evidence type="ECO:0000256" key="13">
    <source>
        <dbReference type="ARBA" id="ARBA00023075"/>
    </source>
</evidence>